<feature type="transmembrane region" description="Helical" evidence="1">
    <location>
        <begin position="18"/>
        <end position="38"/>
    </location>
</feature>
<organism evidence="2">
    <name type="scientific">Hanusia phi</name>
    <dbReference type="NCBI Taxonomy" id="3032"/>
    <lineage>
        <taxon>Eukaryota</taxon>
        <taxon>Cryptophyceae</taxon>
        <taxon>Pyrenomonadales</taxon>
        <taxon>Geminigeraceae</taxon>
        <taxon>Hanusia</taxon>
    </lineage>
</organism>
<proteinExistence type="predicted"/>
<protein>
    <submittedName>
        <fullName evidence="2">Uncharacterized protein</fullName>
    </submittedName>
</protein>
<feature type="transmembrane region" description="Helical" evidence="1">
    <location>
        <begin position="335"/>
        <end position="354"/>
    </location>
</feature>
<reference evidence="2" key="1">
    <citation type="submission" date="2021-01" db="EMBL/GenBank/DDBJ databases">
        <authorList>
            <person name="Corre E."/>
            <person name="Pelletier E."/>
            <person name="Niang G."/>
            <person name="Scheremetjew M."/>
            <person name="Finn R."/>
            <person name="Kale V."/>
            <person name="Holt S."/>
            <person name="Cochrane G."/>
            <person name="Meng A."/>
            <person name="Brown T."/>
            <person name="Cohen L."/>
        </authorList>
    </citation>
    <scope>NUCLEOTIDE SEQUENCE</scope>
    <source>
        <strain evidence="2">CCMP325</strain>
    </source>
</reference>
<feature type="transmembrane region" description="Helical" evidence="1">
    <location>
        <begin position="226"/>
        <end position="248"/>
    </location>
</feature>
<keyword evidence="1" id="KW-1133">Transmembrane helix</keyword>
<evidence type="ECO:0000313" key="2">
    <source>
        <dbReference type="EMBL" id="CAD8486040.1"/>
    </source>
</evidence>
<keyword evidence="1" id="KW-0812">Transmembrane</keyword>
<dbReference type="EMBL" id="HBEO01016911">
    <property type="protein sequence ID" value="CAD8486040.1"/>
    <property type="molecule type" value="Transcribed_RNA"/>
</dbReference>
<feature type="transmembrane region" description="Helical" evidence="1">
    <location>
        <begin position="260"/>
        <end position="278"/>
    </location>
</feature>
<accession>A0A7S0EK58</accession>
<dbReference type="AlphaFoldDB" id="A0A7S0EK58"/>
<gene>
    <name evidence="2" type="ORF">HPHI1048_LOCUS11509</name>
</gene>
<evidence type="ECO:0000256" key="1">
    <source>
        <dbReference type="SAM" id="Phobius"/>
    </source>
</evidence>
<keyword evidence="1" id="KW-0472">Membrane</keyword>
<sequence>MGVCVDSCSDGPRAICRILQAIISGIFLFVGIVCQFWSGLNLNDVPLSALCETYSGDGSAMTQSDFNALLDWYNTFVGCKQQTCASYEGAASFFLNGNSYANRGSRIDMLRYADARFYCKYAPHQVSSQPAGVTCITKLMSDPYSDPYPCRLWPGQTVASSDNANWYLLPTDGTAGAMYHINCYDKLAVYSSFLKALYQGSWSDSQIQVAQSEFLQGCVLDKGSDGYILIIGPVLAILGGVITTLTMFKKFNGPPWPEMGMNLLLISIILLLVSFWSISLSTTADISGNYTYCGSSQAPLVNQGRWFDNSPCIDQDSQGSRSWNPFISKLLLLDSVYVAGGVLTFLSTIMYLGLSSGFTESMMSEKFGKYLVTLQDIPMKIRLPFPPKNANPAKQ</sequence>
<name>A0A7S0EK58_9CRYP</name>